<dbReference type="AlphaFoldDB" id="A0A915Q7F1"/>
<name>A0A915Q7F1_9BILA</name>
<organism evidence="5 6">
    <name type="scientific">Setaria digitata</name>
    <dbReference type="NCBI Taxonomy" id="48799"/>
    <lineage>
        <taxon>Eukaryota</taxon>
        <taxon>Metazoa</taxon>
        <taxon>Ecdysozoa</taxon>
        <taxon>Nematoda</taxon>
        <taxon>Chromadorea</taxon>
        <taxon>Rhabditida</taxon>
        <taxon>Spirurina</taxon>
        <taxon>Spiruromorpha</taxon>
        <taxon>Filarioidea</taxon>
        <taxon>Setariidae</taxon>
        <taxon>Setaria</taxon>
    </lineage>
</organism>
<keyword evidence="4" id="KW-0472">Membrane</keyword>
<dbReference type="WBParaSite" id="sdigi.contig8.g948.t1">
    <property type="protein sequence ID" value="sdigi.contig8.g948.t1"/>
    <property type="gene ID" value="sdigi.contig8.g948"/>
</dbReference>
<keyword evidence="4" id="KW-1133">Transmembrane helix</keyword>
<dbReference type="Proteomes" id="UP000887581">
    <property type="component" value="Unplaced"/>
</dbReference>
<keyword evidence="1" id="KW-0677">Repeat</keyword>
<protein>
    <submittedName>
        <fullName evidence="6">PGG domain-containing protein</fullName>
    </submittedName>
</protein>
<reference evidence="6" key="1">
    <citation type="submission" date="2022-11" db="UniProtKB">
        <authorList>
            <consortium name="WormBaseParasite"/>
        </authorList>
    </citation>
    <scope>IDENTIFICATION</scope>
</reference>
<feature type="transmembrane region" description="Helical" evidence="4">
    <location>
        <begin position="120"/>
        <end position="142"/>
    </location>
</feature>
<evidence type="ECO:0000256" key="4">
    <source>
        <dbReference type="SAM" id="Phobius"/>
    </source>
</evidence>
<feature type="repeat" description="ANK" evidence="3">
    <location>
        <begin position="227"/>
        <end position="259"/>
    </location>
</feature>
<sequence>MTLSCLCGIYGFWDVLKKRNTGKNYAPIWEVPHNGIADCHLGLDLLKAVKCNDIKAVSFFVLHGADVNCSDSDKKTPLHHAVALEQAPLTSTVKFAHVSDLYARCIVGFMYTSANKIIKWSLLFPVLSSITAAYFLIVNLYFKQEDILQSVFLTSSSAEQCHTSLNHSGSCSDGCIFSWNILSEKNNPTLTDLFGRTALHYATLNKRIDLLPVLCSFSLKLDTEDNKAETPLYLAARESHLDVVDLLLSFGADSKQLSDQLGHTPLDITKERGHHLVVGFLENLSVNNTDIIKTLKRKRRSRKPSNAGNNLLNPSNIAISLNGDCIEDVGNITDDAAISSSILDSVESFILTPPEQILTEAEEQYILDYIDLATDSCLPSKFFYDAAFFMESFQFFAVNFLL</sequence>
<dbReference type="SUPFAM" id="SSF48403">
    <property type="entry name" value="Ankyrin repeat"/>
    <property type="match status" value="1"/>
</dbReference>
<dbReference type="PANTHER" id="PTHR24171">
    <property type="entry name" value="ANKYRIN REPEAT DOMAIN-CONTAINING PROTEIN 39-RELATED"/>
    <property type="match status" value="1"/>
</dbReference>
<dbReference type="PROSITE" id="PS50297">
    <property type="entry name" value="ANK_REP_REGION"/>
    <property type="match status" value="1"/>
</dbReference>
<dbReference type="PANTHER" id="PTHR24171:SF9">
    <property type="entry name" value="ANKYRIN REPEAT DOMAIN-CONTAINING PROTEIN 39"/>
    <property type="match status" value="1"/>
</dbReference>
<dbReference type="InterPro" id="IPR036770">
    <property type="entry name" value="Ankyrin_rpt-contain_sf"/>
</dbReference>
<evidence type="ECO:0000313" key="5">
    <source>
        <dbReference type="Proteomes" id="UP000887581"/>
    </source>
</evidence>
<feature type="repeat" description="ANK" evidence="3">
    <location>
        <begin position="194"/>
        <end position="226"/>
    </location>
</feature>
<dbReference type="SMART" id="SM00248">
    <property type="entry name" value="ANK"/>
    <property type="match status" value="5"/>
</dbReference>
<keyword evidence="4" id="KW-0812">Transmembrane</keyword>
<evidence type="ECO:0000256" key="3">
    <source>
        <dbReference type="PROSITE-ProRule" id="PRU00023"/>
    </source>
</evidence>
<evidence type="ECO:0000313" key="6">
    <source>
        <dbReference type="WBParaSite" id="sdigi.contig8.g948.t1"/>
    </source>
</evidence>
<evidence type="ECO:0000256" key="1">
    <source>
        <dbReference type="ARBA" id="ARBA00022737"/>
    </source>
</evidence>
<dbReference type="Pfam" id="PF12796">
    <property type="entry name" value="Ank_2"/>
    <property type="match status" value="1"/>
</dbReference>
<dbReference type="PROSITE" id="PS50088">
    <property type="entry name" value="ANK_REPEAT"/>
    <property type="match status" value="2"/>
</dbReference>
<accession>A0A915Q7F1</accession>
<dbReference type="Gene3D" id="1.25.40.20">
    <property type="entry name" value="Ankyrin repeat-containing domain"/>
    <property type="match status" value="2"/>
</dbReference>
<keyword evidence="2 3" id="KW-0040">ANK repeat</keyword>
<proteinExistence type="predicted"/>
<evidence type="ECO:0000256" key="2">
    <source>
        <dbReference type="ARBA" id="ARBA00023043"/>
    </source>
</evidence>
<dbReference type="InterPro" id="IPR002110">
    <property type="entry name" value="Ankyrin_rpt"/>
</dbReference>
<keyword evidence="5" id="KW-1185">Reference proteome</keyword>